<sequence>TDNEPLLELLFEAVVTVTKPLVAAAAFSSLDDTVVDDTWREPDDLLALSDWPAELLLLAAAVEFPEPEFGSDLKAAASNEGFLSETFSLKERSLAVTKGVAIDTVGNEVASLRNSCDRLEILIAAVLLVCVSGA</sequence>
<organism evidence="1">
    <name type="scientific">Cuerna arida</name>
    <dbReference type="NCBI Taxonomy" id="1464854"/>
    <lineage>
        <taxon>Eukaryota</taxon>
        <taxon>Metazoa</taxon>
        <taxon>Ecdysozoa</taxon>
        <taxon>Arthropoda</taxon>
        <taxon>Hexapoda</taxon>
        <taxon>Insecta</taxon>
        <taxon>Pterygota</taxon>
        <taxon>Neoptera</taxon>
        <taxon>Paraneoptera</taxon>
        <taxon>Hemiptera</taxon>
        <taxon>Auchenorrhyncha</taxon>
        <taxon>Membracoidea</taxon>
        <taxon>Cicadellidae</taxon>
        <taxon>Cicadellinae</taxon>
        <taxon>Proconiini</taxon>
        <taxon>Cuerna</taxon>
    </lineage>
</organism>
<feature type="non-terminal residue" evidence="1">
    <location>
        <position position="1"/>
    </location>
</feature>
<dbReference type="EMBL" id="GECZ01020130">
    <property type="protein sequence ID" value="JAS49639.1"/>
    <property type="molecule type" value="Transcribed_RNA"/>
</dbReference>
<reference evidence="1" key="1">
    <citation type="submission" date="2015-11" db="EMBL/GenBank/DDBJ databases">
        <title>De novo transcriptome assembly of four potential Pierce s Disease insect vectors from Arizona vineyards.</title>
        <authorList>
            <person name="Tassone E.E."/>
        </authorList>
    </citation>
    <scope>NUCLEOTIDE SEQUENCE</scope>
</reference>
<evidence type="ECO:0000313" key="1">
    <source>
        <dbReference type="EMBL" id="JAS49639.1"/>
    </source>
</evidence>
<accession>A0A1B6FHG1</accession>
<protein>
    <submittedName>
        <fullName evidence="1">Uncharacterized protein</fullName>
    </submittedName>
</protein>
<gene>
    <name evidence="1" type="ORF">g.50107</name>
</gene>
<feature type="non-terminal residue" evidence="1">
    <location>
        <position position="134"/>
    </location>
</feature>
<name>A0A1B6FHG1_9HEMI</name>
<proteinExistence type="predicted"/>
<dbReference type="AlphaFoldDB" id="A0A1B6FHG1"/>